<dbReference type="GO" id="GO:0015697">
    <property type="term" value="P:quaternary ammonium group transport"/>
    <property type="evidence" value="ECO:0007669"/>
    <property type="project" value="UniProtKB-ARBA"/>
</dbReference>
<gene>
    <name evidence="5" type="ORF">dsmv_2627</name>
</gene>
<name>S7TRJ3_DESML</name>
<keyword evidence="3" id="KW-0067">ATP-binding</keyword>
<dbReference type="Pfam" id="PF00005">
    <property type="entry name" value="ABC_tran"/>
    <property type="match status" value="1"/>
</dbReference>
<evidence type="ECO:0000313" key="6">
    <source>
        <dbReference type="Proteomes" id="UP000014977"/>
    </source>
</evidence>
<dbReference type="InterPro" id="IPR050166">
    <property type="entry name" value="ABC_transporter_ATP-bind"/>
</dbReference>
<dbReference type="Proteomes" id="UP000014977">
    <property type="component" value="Unassembled WGS sequence"/>
</dbReference>
<comment type="caution">
    <text evidence="5">The sequence shown here is derived from an EMBL/GenBank/DDBJ whole genome shotgun (WGS) entry which is preliminary data.</text>
</comment>
<dbReference type="InterPro" id="IPR003439">
    <property type="entry name" value="ABC_transporter-like_ATP-bd"/>
</dbReference>
<protein>
    <submittedName>
        <fullName evidence="5">ABC transporter related protein</fullName>
    </submittedName>
</protein>
<sequence length="282" mass="31267">MDTSVAPSAKTPENGITANAAPKISVKGVTKVFSSKRGEVTALKDLSLDIRDGEFLVIVGASGCGKSTLLNLVAGFDSATHGEVLLDGRPVTGITPECGMIFQQYALFPWKTVQENVEFGLKMKRMPKSEREERAAKFIELVGLNGFERTYPHHLSGGMKQRVSIARSLANDPQVMLLDEPFAALDAMTRQVLQEQLVRIYEKHRKTIIFITHSIDEALLLSSRIVVMTARPGRIAQEITNDLPHPRNADVQLSERYLELKRHIWSSVQAEVLKSMEVETGQ</sequence>
<dbReference type="FunFam" id="3.40.50.300:FF:000425">
    <property type="entry name" value="Probable ABC transporter, ATP-binding subunit"/>
    <property type="match status" value="1"/>
</dbReference>
<dbReference type="GO" id="GO:0016887">
    <property type="term" value="F:ATP hydrolysis activity"/>
    <property type="evidence" value="ECO:0007669"/>
    <property type="project" value="InterPro"/>
</dbReference>
<accession>S7TRJ3</accession>
<dbReference type="OrthoDB" id="9809450at2"/>
<keyword evidence="6" id="KW-1185">Reference proteome</keyword>
<reference evidence="5 6" key="1">
    <citation type="journal article" date="2013" name="Genome Announc.">
        <title>Draft genome sequences for three mercury-methylating, sulfate-reducing bacteria.</title>
        <authorList>
            <person name="Brown S.D."/>
            <person name="Hurt R.A.Jr."/>
            <person name="Gilmour C.C."/>
            <person name="Elias D.A."/>
        </authorList>
    </citation>
    <scope>NUCLEOTIDE SEQUENCE [LARGE SCALE GENOMIC DNA]</scope>
    <source>
        <strain evidence="5 6">DSM 2059</strain>
    </source>
</reference>
<dbReference type="InterPro" id="IPR017871">
    <property type="entry name" value="ABC_transporter-like_CS"/>
</dbReference>
<dbReference type="STRING" id="897.B2D07_03660"/>
<dbReference type="eggNOG" id="COG1116">
    <property type="taxonomic scope" value="Bacteria"/>
</dbReference>
<evidence type="ECO:0000256" key="2">
    <source>
        <dbReference type="ARBA" id="ARBA00022741"/>
    </source>
</evidence>
<dbReference type="PROSITE" id="PS00211">
    <property type="entry name" value="ABC_TRANSPORTER_1"/>
    <property type="match status" value="1"/>
</dbReference>
<evidence type="ECO:0000256" key="1">
    <source>
        <dbReference type="ARBA" id="ARBA00022448"/>
    </source>
</evidence>
<keyword evidence="2" id="KW-0547">Nucleotide-binding</keyword>
<dbReference type="PANTHER" id="PTHR42788">
    <property type="entry name" value="TAURINE IMPORT ATP-BINDING PROTEIN-RELATED"/>
    <property type="match status" value="1"/>
</dbReference>
<dbReference type="PROSITE" id="PS50893">
    <property type="entry name" value="ABC_TRANSPORTER_2"/>
    <property type="match status" value="1"/>
</dbReference>
<dbReference type="SMART" id="SM00382">
    <property type="entry name" value="AAA"/>
    <property type="match status" value="1"/>
</dbReference>
<feature type="domain" description="ABC transporter" evidence="4">
    <location>
        <begin position="24"/>
        <end position="255"/>
    </location>
</feature>
<dbReference type="GO" id="GO:0005524">
    <property type="term" value="F:ATP binding"/>
    <property type="evidence" value="ECO:0007669"/>
    <property type="project" value="UniProtKB-KW"/>
</dbReference>
<proteinExistence type="predicted"/>
<dbReference type="AlphaFoldDB" id="S7TRJ3"/>
<evidence type="ECO:0000256" key="3">
    <source>
        <dbReference type="ARBA" id="ARBA00022840"/>
    </source>
</evidence>
<evidence type="ECO:0000313" key="5">
    <source>
        <dbReference type="EMBL" id="EPR39285.1"/>
    </source>
</evidence>
<organism evidence="5 6">
    <name type="scientific">Desulfococcus multivorans DSM 2059</name>
    <dbReference type="NCBI Taxonomy" id="1121405"/>
    <lineage>
        <taxon>Bacteria</taxon>
        <taxon>Pseudomonadati</taxon>
        <taxon>Thermodesulfobacteriota</taxon>
        <taxon>Desulfobacteria</taxon>
        <taxon>Desulfobacterales</taxon>
        <taxon>Desulfococcaceae</taxon>
        <taxon>Desulfococcus</taxon>
    </lineage>
</organism>
<evidence type="ECO:0000259" key="4">
    <source>
        <dbReference type="PROSITE" id="PS50893"/>
    </source>
</evidence>
<dbReference type="InterPro" id="IPR003593">
    <property type="entry name" value="AAA+_ATPase"/>
</dbReference>
<dbReference type="CDD" id="cd03293">
    <property type="entry name" value="ABC_NrtD_SsuB_transporters"/>
    <property type="match status" value="1"/>
</dbReference>
<dbReference type="PATRIC" id="fig|1121405.3.peg.2276"/>
<keyword evidence="1" id="KW-0813">Transport</keyword>
<dbReference type="Gene3D" id="3.40.50.300">
    <property type="entry name" value="P-loop containing nucleotide triphosphate hydrolases"/>
    <property type="match status" value="1"/>
</dbReference>
<dbReference type="SUPFAM" id="SSF52540">
    <property type="entry name" value="P-loop containing nucleoside triphosphate hydrolases"/>
    <property type="match status" value="1"/>
</dbReference>
<dbReference type="RefSeq" id="WP_020877384.1">
    <property type="nucleotide sequence ID" value="NZ_ATHJ01000090.1"/>
</dbReference>
<dbReference type="InterPro" id="IPR027417">
    <property type="entry name" value="P-loop_NTPase"/>
</dbReference>
<dbReference type="EMBL" id="ATHJ01000090">
    <property type="protein sequence ID" value="EPR39285.1"/>
    <property type="molecule type" value="Genomic_DNA"/>
</dbReference>
<dbReference type="PANTHER" id="PTHR42788:SF13">
    <property type="entry name" value="ALIPHATIC SULFONATES IMPORT ATP-BINDING PROTEIN SSUB"/>
    <property type="match status" value="1"/>
</dbReference>